<keyword evidence="1" id="KW-0472">Membrane</keyword>
<evidence type="ECO:0000313" key="3">
    <source>
        <dbReference type="Proteomes" id="UP000176236"/>
    </source>
</evidence>
<gene>
    <name evidence="2" type="ORF">AJ89_07375</name>
</gene>
<feature type="transmembrane region" description="Helical" evidence="1">
    <location>
        <begin position="7"/>
        <end position="30"/>
    </location>
</feature>
<protein>
    <submittedName>
        <fullName evidence="2">Uncharacterized protein</fullName>
    </submittedName>
</protein>
<accession>A0A1E7G3Z6</accession>
<dbReference type="RefSeq" id="WP_046124269.1">
    <property type="nucleotide sequence ID" value="NZ_CM007353.1"/>
</dbReference>
<dbReference type="Proteomes" id="UP000176236">
    <property type="component" value="Chromosome"/>
</dbReference>
<reference evidence="2 3" key="1">
    <citation type="journal article" date="2016" name="Appl. Microbiol. Biotechnol.">
        <title>Adhesion of the genome-sequenced Lactococcus lactis subsp. cremoris IBB477 strain is mediated by specific molecular determinants.</title>
        <authorList>
            <person name="Radziwill-Bienkowska J.M."/>
            <person name="Le D.T."/>
            <person name="Szczesny P."/>
            <person name="Duviau M.P."/>
            <person name="Aleksandrzak-Piekarczyk T."/>
            <person name="Loubiere P."/>
            <person name="Mercier-Bonin M."/>
            <person name="Bardowski J.K."/>
            <person name="Kowalczyk M."/>
        </authorList>
    </citation>
    <scope>NUCLEOTIDE SEQUENCE [LARGE SCALE GENOMIC DNA]</scope>
    <source>
        <strain evidence="2 3">IBB477</strain>
    </source>
</reference>
<name>A0A1E7G3Z6_LACLC</name>
<dbReference type="AlphaFoldDB" id="A0A1E7G3Z6"/>
<sequence>MIRISKTWYFIGGLGLFIGILSHFVFVGFIDEVFEFIGVLLISGSIICALTGLILKYIRKKKDLLF</sequence>
<keyword evidence="1" id="KW-1133">Transmembrane helix</keyword>
<keyword evidence="1" id="KW-0812">Transmembrane</keyword>
<organism evidence="2 3">
    <name type="scientific">Lactococcus cremoris subsp. cremoris IBB477</name>
    <dbReference type="NCBI Taxonomy" id="1449093"/>
    <lineage>
        <taxon>Bacteria</taxon>
        <taxon>Bacillati</taxon>
        <taxon>Bacillota</taxon>
        <taxon>Bacilli</taxon>
        <taxon>Lactobacillales</taxon>
        <taxon>Streptococcaceae</taxon>
        <taxon>Lactococcus</taxon>
        <taxon>Lactococcus cremoris subsp. cremoris</taxon>
    </lineage>
</organism>
<comment type="caution">
    <text evidence="2">The sequence shown here is derived from an EMBL/GenBank/DDBJ whole genome shotgun (WGS) entry which is preliminary data.</text>
</comment>
<proteinExistence type="predicted"/>
<dbReference type="EMBL" id="JMMZ01000021">
    <property type="protein sequence ID" value="OEU39651.1"/>
    <property type="molecule type" value="Genomic_DNA"/>
</dbReference>
<evidence type="ECO:0000256" key="1">
    <source>
        <dbReference type="SAM" id="Phobius"/>
    </source>
</evidence>
<feature type="transmembrane region" description="Helical" evidence="1">
    <location>
        <begin position="36"/>
        <end position="58"/>
    </location>
</feature>
<evidence type="ECO:0000313" key="2">
    <source>
        <dbReference type="EMBL" id="OEU39651.1"/>
    </source>
</evidence>